<evidence type="ECO:0000313" key="4">
    <source>
        <dbReference type="EMBL" id="QPI36485.1"/>
    </source>
</evidence>
<keyword evidence="2" id="KW-1133">Transmembrane helix</keyword>
<evidence type="ECO:0000313" key="3">
    <source>
        <dbReference type="EMBL" id="GFG67564.1"/>
    </source>
</evidence>
<keyword evidence="5" id="KW-1185">Reference proteome</keyword>
<keyword evidence="2" id="KW-0812">Transmembrane</keyword>
<feature type="region of interest" description="Disordered" evidence="1">
    <location>
        <begin position="158"/>
        <end position="178"/>
    </location>
</feature>
<gene>
    <name evidence="4" type="ORF">I2456_18605</name>
    <name evidence="3" type="ORF">MKUB_50540</name>
</gene>
<evidence type="ECO:0000313" key="5">
    <source>
        <dbReference type="Proteomes" id="UP000465306"/>
    </source>
</evidence>
<dbReference type="InterPro" id="IPR021417">
    <property type="entry name" value="DUF3060"/>
</dbReference>
<reference evidence="3" key="2">
    <citation type="submission" date="2020-02" db="EMBL/GenBank/DDBJ databases">
        <authorList>
            <person name="Matsumoto Y."/>
            <person name="Kinjo T."/>
            <person name="Motooka D."/>
            <person name="Nabeya D."/>
            <person name="Jung N."/>
            <person name="Uechi K."/>
            <person name="Horii T."/>
            <person name="Iida T."/>
            <person name="Fujita J."/>
            <person name="Nakamura S."/>
        </authorList>
    </citation>
    <scope>NUCLEOTIDE SEQUENCE</scope>
    <source>
        <strain evidence="3">JCM 13573</strain>
    </source>
</reference>
<dbReference type="Proteomes" id="UP000663583">
    <property type="component" value="Chromosome"/>
</dbReference>
<evidence type="ECO:0000313" key="6">
    <source>
        <dbReference type="Proteomes" id="UP000663583"/>
    </source>
</evidence>
<dbReference type="EMBL" id="BLKU01000005">
    <property type="protein sequence ID" value="GFG67564.1"/>
    <property type="molecule type" value="Genomic_DNA"/>
</dbReference>
<protein>
    <submittedName>
        <fullName evidence="4">DUF3060 domain-containing protein</fullName>
    </submittedName>
</protein>
<dbReference type="Proteomes" id="UP000465306">
    <property type="component" value="Unassembled WGS sequence"/>
</dbReference>
<dbReference type="EMBL" id="CP065047">
    <property type="protein sequence ID" value="QPI36485.1"/>
    <property type="molecule type" value="Genomic_DNA"/>
</dbReference>
<dbReference type="RefSeq" id="WP_085074763.1">
    <property type="nucleotide sequence ID" value="NZ_BLKU01000005.1"/>
</dbReference>
<dbReference type="KEGG" id="mku:I2456_18605"/>
<feature type="region of interest" description="Disordered" evidence="1">
    <location>
        <begin position="1"/>
        <end position="43"/>
    </location>
</feature>
<name>A0AAX1J4T1_9MYCO</name>
<dbReference type="AlphaFoldDB" id="A0AAX1J4T1"/>
<reference evidence="3 5" key="1">
    <citation type="journal article" date="2019" name="Emerg. Microbes Infect.">
        <title>Comprehensive subspecies identification of 175 nontuberculous mycobacteria species based on 7547 genomic profiles.</title>
        <authorList>
            <person name="Matsumoto Y."/>
            <person name="Kinjo T."/>
            <person name="Motooka D."/>
            <person name="Nabeya D."/>
            <person name="Jung N."/>
            <person name="Uechi K."/>
            <person name="Horii T."/>
            <person name="Iida T."/>
            <person name="Fujita J."/>
            <person name="Nakamura S."/>
        </authorList>
    </citation>
    <scope>NUCLEOTIDE SEQUENCE [LARGE SCALE GENOMIC DNA]</scope>
    <source>
        <strain evidence="3 5">JCM 13573</strain>
    </source>
</reference>
<dbReference type="Pfam" id="PF11259">
    <property type="entry name" value="DUF3060"/>
    <property type="match status" value="1"/>
</dbReference>
<evidence type="ECO:0000256" key="1">
    <source>
        <dbReference type="SAM" id="MobiDB-lite"/>
    </source>
</evidence>
<feature type="compositionally biased region" description="Polar residues" evidence="1">
    <location>
        <begin position="164"/>
        <end position="178"/>
    </location>
</feature>
<proteinExistence type="predicted"/>
<reference evidence="4" key="3">
    <citation type="submission" date="2020-11" db="EMBL/GenBank/DDBJ databases">
        <title>Intraspecies plasmid and genomic variation of Mycobacterium kubicae revealed by the complete genome sequences of two clinical isolates.</title>
        <authorList>
            <person name="Hendrix J.R."/>
            <person name="Epperson L.E."/>
            <person name="Honda J.R."/>
            <person name="Strong M."/>
        </authorList>
    </citation>
    <scope>NUCLEOTIDE SEQUENCE</scope>
    <source>
        <strain evidence="4">JCM 13573</strain>
    </source>
</reference>
<evidence type="ECO:0000256" key="2">
    <source>
        <dbReference type="SAM" id="Phobius"/>
    </source>
</evidence>
<organism evidence="4 6">
    <name type="scientific">Mycobacterium kubicae</name>
    <dbReference type="NCBI Taxonomy" id="120959"/>
    <lineage>
        <taxon>Bacteria</taxon>
        <taxon>Bacillati</taxon>
        <taxon>Actinomycetota</taxon>
        <taxon>Actinomycetes</taxon>
        <taxon>Mycobacteriales</taxon>
        <taxon>Mycobacteriaceae</taxon>
        <taxon>Mycobacterium</taxon>
        <taxon>Mycobacterium simiae complex</taxon>
    </lineage>
</organism>
<feature type="transmembrane region" description="Helical" evidence="2">
    <location>
        <begin position="63"/>
        <end position="80"/>
    </location>
</feature>
<accession>A0AAX1J4T1</accession>
<sequence length="178" mass="19368">MTGKAGDSAMDPDDPEQYIRNLEQRAGQPLGPSSQPPNPDNDSLVRWLRGAAGYLNTPSRRRVMVFAAAAVVAIALFVAYSHHNTTVHGNLVMINSGAKDTIDCNDGSVKLDGDNNTYTITGRCRRLEVFGSANHVTVDSADSIDIFGDDNEVTYHSGYPRINKTGNNDTVFQRPNSR</sequence>
<keyword evidence="2" id="KW-0472">Membrane</keyword>